<protein>
    <submittedName>
        <fullName evidence="12">Periplasmic protein TonB</fullName>
    </submittedName>
</protein>
<evidence type="ECO:0000256" key="3">
    <source>
        <dbReference type="ARBA" id="ARBA00022448"/>
    </source>
</evidence>
<evidence type="ECO:0000259" key="11">
    <source>
        <dbReference type="PROSITE" id="PS52015"/>
    </source>
</evidence>
<dbReference type="EMBL" id="CAXIXY010000003">
    <property type="protein sequence ID" value="CAL2081015.1"/>
    <property type="molecule type" value="Genomic_DNA"/>
</dbReference>
<evidence type="ECO:0000256" key="10">
    <source>
        <dbReference type="SAM" id="SignalP"/>
    </source>
</evidence>
<proteinExistence type="inferred from homology"/>
<dbReference type="PRINTS" id="PR01374">
    <property type="entry name" value="TONBPROTEIN"/>
</dbReference>
<dbReference type="PANTHER" id="PTHR33446">
    <property type="entry name" value="PROTEIN TONB-RELATED"/>
    <property type="match status" value="1"/>
</dbReference>
<dbReference type="RefSeq" id="WP_348710936.1">
    <property type="nucleotide sequence ID" value="NZ_CAXIXY010000003.1"/>
</dbReference>
<keyword evidence="7" id="KW-0653">Protein transport</keyword>
<accession>A0ABP1EIE0</accession>
<evidence type="ECO:0000313" key="13">
    <source>
        <dbReference type="Proteomes" id="UP001497416"/>
    </source>
</evidence>
<organism evidence="12 13">
    <name type="scientific">Tenacibaculum platacis</name>
    <dbReference type="NCBI Taxonomy" id="3137852"/>
    <lineage>
        <taxon>Bacteria</taxon>
        <taxon>Pseudomonadati</taxon>
        <taxon>Bacteroidota</taxon>
        <taxon>Flavobacteriia</taxon>
        <taxon>Flavobacteriales</taxon>
        <taxon>Flavobacteriaceae</taxon>
        <taxon>Tenacibaculum</taxon>
    </lineage>
</organism>
<comment type="caution">
    <text evidence="12">The sequence shown here is derived from an EMBL/GenBank/DDBJ whole genome shotgun (WGS) entry which is preliminary data.</text>
</comment>
<evidence type="ECO:0000256" key="5">
    <source>
        <dbReference type="ARBA" id="ARBA00022519"/>
    </source>
</evidence>
<dbReference type="Proteomes" id="UP001497416">
    <property type="component" value="Unassembled WGS sequence"/>
</dbReference>
<evidence type="ECO:0000313" key="12">
    <source>
        <dbReference type="EMBL" id="CAL2081015.1"/>
    </source>
</evidence>
<evidence type="ECO:0000256" key="7">
    <source>
        <dbReference type="ARBA" id="ARBA00022927"/>
    </source>
</evidence>
<reference evidence="12 13" key="1">
    <citation type="submission" date="2024-05" db="EMBL/GenBank/DDBJ databases">
        <authorList>
            <person name="Duchaud E."/>
        </authorList>
    </citation>
    <scope>NUCLEOTIDE SEQUENCE [LARGE SCALE GENOMIC DNA]</scope>
    <source>
        <strain evidence="12">Ena-SAMPLE-TAB-13-05-2024-13:56:06:370-140302</strain>
    </source>
</reference>
<comment type="similarity">
    <text evidence="2">Belongs to the TonB family.</text>
</comment>
<dbReference type="SUPFAM" id="SSF74653">
    <property type="entry name" value="TolA/TonB C-terminal domain"/>
    <property type="match status" value="1"/>
</dbReference>
<dbReference type="InterPro" id="IPR037682">
    <property type="entry name" value="TonB_C"/>
</dbReference>
<keyword evidence="8" id="KW-1133">Transmembrane helix</keyword>
<gene>
    <name evidence="12" type="ORF">T190607A01A_11126</name>
</gene>
<dbReference type="PANTHER" id="PTHR33446:SF2">
    <property type="entry name" value="PROTEIN TONB"/>
    <property type="match status" value="1"/>
</dbReference>
<dbReference type="InterPro" id="IPR051045">
    <property type="entry name" value="TonB-dependent_transducer"/>
</dbReference>
<evidence type="ECO:0000256" key="9">
    <source>
        <dbReference type="ARBA" id="ARBA00023136"/>
    </source>
</evidence>
<feature type="signal peptide" evidence="10">
    <location>
        <begin position="1"/>
        <end position="18"/>
    </location>
</feature>
<keyword evidence="10" id="KW-0732">Signal</keyword>
<evidence type="ECO:0000256" key="8">
    <source>
        <dbReference type="ARBA" id="ARBA00022989"/>
    </source>
</evidence>
<sequence length="237" mass="26268">MKKLIFFALVTLSFNAFSQKDTCETPEDAVQDLNSITKCTIKPSKKSKDKRARQISVRVSAPKRRFLKKRKKQVAGANDLSSSGLASTNSTGISKAVALKTNLAALTNTLSKEEVRKADKFSTVNDIPLFPSCKGEKGDDQLDCFNTEMMKHIQEHFRYPDDALVNKIQGEVWVRFIIDKDGNVTNIKALGPKGAKILNDEAIRVVSNLPKFIPGVKDGEPTSVKYGFPINFSLEDN</sequence>
<name>A0ABP1EIE0_9FLAO</name>
<evidence type="ECO:0000256" key="4">
    <source>
        <dbReference type="ARBA" id="ARBA00022475"/>
    </source>
</evidence>
<dbReference type="InterPro" id="IPR006260">
    <property type="entry name" value="TonB/TolA_C"/>
</dbReference>
<evidence type="ECO:0000256" key="2">
    <source>
        <dbReference type="ARBA" id="ARBA00006555"/>
    </source>
</evidence>
<keyword evidence="13" id="KW-1185">Reference proteome</keyword>
<dbReference type="InterPro" id="IPR003538">
    <property type="entry name" value="TonB"/>
</dbReference>
<keyword evidence="5" id="KW-0997">Cell inner membrane</keyword>
<keyword evidence="3" id="KW-0813">Transport</keyword>
<keyword evidence="9" id="KW-0472">Membrane</keyword>
<dbReference type="Pfam" id="PF03544">
    <property type="entry name" value="TonB_C"/>
    <property type="match status" value="1"/>
</dbReference>
<evidence type="ECO:0000256" key="1">
    <source>
        <dbReference type="ARBA" id="ARBA00004383"/>
    </source>
</evidence>
<feature type="domain" description="TonB C-terminal" evidence="11">
    <location>
        <begin position="144"/>
        <end position="237"/>
    </location>
</feature>
<keyword evidence="4" id="KW-1003">Cell membrane</keyword>
<comment type="subcellular location">
    <subcellularLocation>
        <location evidence="1">Cell inner membrane</location>
        <topology evidence="1">Single-pass membrane protein</topology>
        <orientation evidence="1">Periplasmic side</orientation>
    </subcellularLocation>
</comment>
<keyword evidence="6" id="KW-0812">Transmembrane</keyword>
<dbReference type="Gene3D" id="3.30.1150.10">
    <property type="match status" value="1"/>
</dbReference>
<dbReference type="NCBIfam" id="TIGR01352">
    <property type="entry name" value="tonB_Cterm"/>
    <property type="match status" value="1"/>
</dbReference>
<dbReference type="PROSITE" id="PS52015">
    <property type="entry name" value="TONB_CTD"/>
    <property type="match status" value="1"/>
</dbReference>
<feature type="chain" id="PRO_5046020343" evidence="10">
    <location>
        <begin position="19"/>
        <end position="237"/>
    </location>
</feature>
<evidence type="ECO:0000256" key="6">
    <source>
        <dbReference type="ARBA" id="ARBA00022692"/>
    </source>
</evidence>